<dbReference type="Gene3D" id="3.30.200.20">
    <property type="entry name" value="Phosphorylase Kinase, domain 1"/>
    <property type="match status" value="1"/>
</dbReference>
<evidence type="ECO:0000259" key="6">
    <source>
        <dbReference type="PROSITE" id="PS51285"/>
    </source>
</evidence>
<evidence type="ECO:0000256" key="2">
    <source>
        <dbReference type="ARBA" id="ARBA00022679"/>
    </source>
</evidence>
<dbReference type="Gene3D" id="1.10.510.10">
    <property type="entry name" value="Transferase(Phosphotransferase) domain 1"/>
    <property type="match status" value="1"/>
</dbReference>
<dbReference type="PROSITE" id="PS51285">
    <property type="entry name" value="AGC_KINASE_CTER"/>
    <property type="match status" value="1"/>
</dbReference>
<feature type="domain" description="AGC-kinase C-terminal" evidence="6">
    <location>
        <begin position="41"/>
        <end position="110"/>
    </location>
</feature>
<keyword evidence="1" id="KW-0723">Serine/threonine-protein kinase</keyword>
<dbReference type="InterPro" id="IPR011009">
    <property type="entry name" value="Kinase-like_dom_sf"/>
</dbReference>
<comment type="caution">
    <text evidence="7">The sequence shown here is derived from an EMBL/GenBank/DDBJ whole genome shotgun (WGS) entry which is preliminary data.</text>
</comment>
<dbReference type="SMART" id="SM00133">
    <property type="entry name" value="S_TK_X"/>
    <property type="match status" value="1"/>
</dbReference>
<keyword evidence="4" id="KW-0418">Kinase</keyword>
<dbReference type="PANTHER" id="PTHR24351">
    <property type="entry name" value="RIBOSOMAL PROTEIN S6 KINASE"/>
    <property type="match status" value="1"/>
</dbReference>
<evidence type="ECO:0000256" key="1">
    <source>
        <dbReference type="ARBA" id="ARBA00022527"/>
    </source>
</evidence>
<reference evidence="7 8" key="1">
    <citation type="submission" date="2019-10" db="EMBL/GenBank/DDBJ databases">
        <title>Assembly and Annotation for the nematode Trichostrongylus colubriformis.</title>
        <authorList>
            <person name="Martin J."/>
        </authorList>
    </citation>
    <scope>NUCLEOTIDE SEQUENCE [LARGE SCALE GENOMIC DNA]</scope>
    <source>
        <strain evidence="7">G859</strain>
        <tissue evidence="7">Whole worm</tissue>
    </source>
</reference>
<keyword evidence="3" id="KW-0547">Nucleotide-binding</keyword>
<dbReference type="InterPro" id="IPR000961">
    <property type="entry name" value="AGC-kinase_C"/>
</dbReference>
<organism evidence="7 8">
    <name type="scientific">Trichostrongylus colubriformis</name>
    <name type="common">Black scour worm</name>
    <dbReference type="NCBI Taxonomy" id="6319"/>
    <lineage>
        <taxon>Eukaryota</taxon>
        <taxon>Metazoa</taxon>
        <taxon>Ecdysozoa</taxon>
        <taxon>Nematoda</taxon>
        <taxon>Chromadorea</taxon>
        <taxon>Rhabditida</taxon>
        <taxon>Rhabditina</taxon>
        <taxon>Rhabditomorpha</taxon>
        <taxon>Strongyloidea</taxon>
        <taxon>Trichostrongylidae</taxon>
        <taxon>Trichostrongylus</taxon>
    </lineage>
</organism>
<sequence>METLQWRRPLVCLSGLLQKDKNKRLGSKSDFNEVEEHDFFKPIDWEKLLRRELKAPFVPRIESETDVRNIAEDFVKIKINPASLAPQNLASTHRDHDFMNFTYVQKNVMP</sequence>
<keyword evidence="2" id="KW-0808">Transferase</keyword>
<keyword evidence="8" id="KW-1185">Reference proteome</keyword>
<evidence type="ECO:0000256" key="3">
    <source>
        <dbReference type="ARBA" id="ARBA00022741"/>
    </source>
</evidence>
<dbReference type="SUPFAM" id="SSF56112">
    <property type="entry name" value="Protein kinase-like (PK-like)"/>
    <property type="match status" value="1"/>
</dbReference>
<dbReference type="GO" id="GO:0004674">
    <property type="term" value="F:protein serine/threonine kinase activity"/>
    <property type="evidence" value="ECO:0007669"/>
    <property type="project" value="UniProtKB-KW"/>
</dbReference>
<dbReference type="GO" id="GO:0005524">
    <property type="term" value="F:ATP binding"/>
    <property type="evidence" value="ECO:0007669"/>
    <property type="project" value="UniProtKB-KW"/>
</dbReference>
<keyword evidence="5" id="KW-0067">ATP-binding</keyword>
<evidence type="ECO:0000313" key="8">
    <source>
        <dbReference type="Proteomes" id="UP001331761"/>
    </source>
</evidence>
<gene>
    <name evidence="7" type="ORF">GCK32_016569</name>
</gene>
<dbReference type="Proteomes" id="UP001331761">
    <property type="component" value="Unassembled WGS sequence"/>
</dbReference>
<protein>
    <submittedName>
        <fullName evidence="7">AGC-kinase C-terminal domain-containing protein</fullName>
    </submittedName>
</protein>
<dbReference type="EMBL" id="WIXE01004819">
    <property type="protein sequence ID" value="KAK5982709.1"/>
    <property type="molecule type" value="Genomic_DNA"/>
</dbReference>
<evidence type="ECO:0000256" key="5">
    <source>
        <dbReference type="ARBA" id="ARBA00022840"/>
    </source>
</evidence>
<evidence type="ECO:0000313" key="7">
    <source>
        <dbReference type="EMBL" id="KAK5982709.1"/>
    </source>
</evidence>
<accession>A0AAN8IQ52</accession>
<evidence type="ECO:0000256" key="4">
    <source>
        <dbReference type="ARBA" id="ARBA00022777"/>
    </source>
</evidence>
<dbReference type="AlphaFoldDB" id="A0AAN8IQ52"/>
<name>A0AAN8IQ52_TRICO</name>
<proteinExistence type="predicted"/>